<accession>A0A9D2THT2</accession>
<gene>
    <name evidence="2" type="ORF">H9932_04860</name>
</gene>
<dbReference type="InterPro" id="IPR024775">
    <property type="entry name" value="DinB-like"/>
</dbReference>
<name>A0A9D2THT2_9MICO</name>
<dbReference type="AlphaFoldDB" id="A0A9D2THT2"/>
<feature type="domain" description="DinB-like" evidence="1">
    <location>
        <begin position="94"/>
        <end position="246"/>
    </location>
</feature>
<dbReference type="Pfam" id="PF12867">
    <property type="entry name" value="DinB_2"/>
    <property type="match status" value="1"/>
</dbReference>
<proteinExistence type="predicted"/>
<dbReference type="SUPFAM" id="SSF109854">
    <property type="entry name" value="DinB/YfiT-like putative metalloenzymes"/>
    <property type="match status" value="1"/>
</dbReference>
<dbReference type="InterPro" id="IPR034660">
    <property type="entry name" value="DinB/YfiT-like"/>
</dbReference>
<organism evidence="2 3">
    <name type="scientific">Candidatus Brachybacterium intestinipullorum</name>
    <dbReference type="NCBI Taxonomy" id="2838512"/>
    <lineage>
        <taxon>Bacteria</taxon>
        <taxon>Bacillati</taxon>
        <taxon>Actinomycetota</taxon>
        <taxon>Actinomycetes</taxon>
        <taxon>Micrococcales</taxon>
        <taxon>Dermabacteraceae</taxon>
        <taxon>Brachybacterium</taxon>
    </lineage>
</organism>
<reference evidence="2" key="1">
    <citation type="journal article" date="2021" name="PeerJ">
        <title>Extensive microbial diversity within the chicken gut microbiome revealed by metagenomics and culture.</title>
        <authorList>
            <person name="Gilroy R."/>
            <person name="Ravi A."/>
            <person name="Getino M."/>
            <person name="Pursley I."/>
            <person name="Horton D.L."/>
            <person name="Alikhan N.F."/>
            <person name="Baker D."/>
            <person name="Gharbi K."/>
            <person name="Hall N."/>
            <person name="Watson M."/>
            <person name="Adriaenssens E.M."/>
            <person name="Foster-Nyarko E."/>
            <person name="Jarju S."/>
            <person name="Secka A."/>
            <person name="Antonio M."/>
            <person name="Oren A."/>
            <person name="Chaudhuri R.R."/>
            <person name="La Ragione R."/>
            <person name="Hildebrand F."/>
            <person name="Pallen M.J."/>
        </authorList>
    </citation>
    <scope>NUCLEOTIDE SEQUENCE</scope>
    <source>
        <strain evidence="2">CHK130-7132</strain>
    </source>
</reference>
<reference evidence="2" key="2">
    <citation type="submission" date="2021-04" db="EMBL/GenBank/DDBJ databases">
        <authorList>
            <person name="Gilroy R."/>
        </authorList>
    </citation>
    <scope>NUCLEOTIDE SEQUENCE</scope>
    <source>
        <strain evidence="2">CHK130-7132</strain>
    </source>
</reference>
<evidence type="ECO:0000259" key="1">
    <source>
        <dbReference type="Pfam" id="PF12867"/>
    </source>
</evidence>
<comment type="caution">
    <text evidence="2">The sequence shown here is derived from an EMBL/GenBank/DDBJ whole genome shotgun (WGS) entry which is preliminary data.</text>
</comment>
<evidence type="ECO:0000313" key="2">
    <source>
        <dbReference type="EMBL" id="HJC68997.1"/>
    </source>
</evidence>
<evidence type="ECO:0000313" key="3">
    <source>
        <dbReference type="Proteomes" id="UP000823854"/>
    </source>
</evidence>
<dbReference type="Proteomes" id="UP000823854">
    <property type="component" value="Unassembled WGS sequence"/>
</dbReference>
<dbReference type="EMBL" id="DWWC01000098">
    <property type="protein sequence ID" value="HJC68997.1"/>
    <property type="molecule type" value="Genomic_DNA"/>
</dbReference>
<sequence>MSEHTDDVRRFRPDVGAQLRGALLRGADLSGLEIRDSDVSGLRIVDCLADEISVSGALGRVFVSDVDVTDHVREVLDARLPVRRLAREATTLLQLRRAWDAVQQEWDALIASVRDSPALVSAQVGGEWSLLQTLRHLRFAADAWIGTAVLGEISPHHPWGLPADGTDHAVITTLDLAPDADPDLDAVLAIRAERRAVIDQLLADLTEDELDRVCERTPGPGYPLREYTVRRCLRVMLSEEVEHLRYTLRDQTALRDDPATD</sequence>
<dbReference type="Gene3D" id="1.20.120.450">
    <property type="entry name" value="dinb family like domain"/>
    <property type="match status" value="1"/>
</dbReference>
<protein>
    <submittedName>
        <fullName evidence="2">DinB family protein</fullName>
    </submittedName>
</protein>